<organism evidence="1 2">
    <name type="scientific">Bradyrhizobium betae</name>
    <dbReference type="NCBI Taxonomy" id="244734"/>
    <lineage>
        <taxon>Bacteria</taxon>
        <taxon>Pseudomonadati</taxon>
        <taxon>Pseudomonadota</taxon>
        <taxon>Alphaproteobacteria</taxon>
        <taxon>Hyphomicrobiales</taxon>
        <taxon>Nitrobacteraceae</taxon>
        <taxon>Bradyrhizobium</taxon>
    </lineage>
</organism>
<dbReference type="EMBL" id="CP044543">
    <property type="protein sequence ID" value="QFI77399.1"/>
    <property type="molecule type" value="Genomic_DNA"/>
</dbReference>
<dbReference type="AlphaFoldDB" id="A0A5P6PG69"/>
<sequence>MPDHTDADGYSKVGPGPMVAIRLKWTVHRGDDSQYYVHETIGEQSAPVISGPMTSEAAVQFVDAHEEEAHRRFELLRSEIAGRSSLADYERKGEA</sequence>
<dbReference type="Proteomes" id="UP000325641">
    <property type="component" value="Chromosome"/>
</dbReference>
<reference evidence="2" key="1">
    <citation type="submission" date="2019-10" db="EMBL/GenBank/DDBJ databases">
        <title>Complete Genome Sequence of Bradyrhizobium betae type strain PL7HG1T.</title>
        <authorList>
            <person name="Bromfield E.S.P."/>
            <person name="Cloutier S."/>
        </authorList>
    </citation>
    <scope>NUCLEOTIDE SEQUENCE [LARGE SCALE GENOMIC DNA]</scope>
    <source>
        <strain evidence="2">PL7HG1</strain>
    </source>
</reference>
<evidence type="ECO:0000313" key="1">
    <source>
        <dbReference type="EMBL" id="QFI77399.1"/>
    </source>
</evidence>
<dbReference type="OrthoDB" id="8264817at2"/>
<gene>
    <name evidence="1" type="ORF">F8237_32545</name>
</gene>
<protein>
    <submittedName>
        <fullName evidence="1">Uncharacterized protein</fullName>
    </submittedName>
</protein>
<evidence type="ECO:0000313" key="2">
    <source>
        <dbReference type="Proteomes" id="UP000325641"/>
    </source>
</evidence>
<accession>A0A5P6PG69</accession>
<name>A0A5P6PG69_9BRAD</name>
<dbReference type="KEGG" id="bbet:F8237_32545"/>
<proteinExistence type="predicted"/>